<dbReference type="InterPro" id="IPR049166">
    <property type="entry name" value="GH39_cat"/>
</dbReference>
<dbReference type="AlphaFoldDB" id="A0AAU7K0J0"/>
<sequence length="185" mass="21303">MNILKNVYLFIGLSVFNYTANAQSKTNIEINFEKNIAPMKPVWAWFGYDEPNYTYMKDGQKLLTEISKLSPVPVYVRAHNLLTSGDGTPALKWGSTNAYTEDAQGNPVYNWKIVDQIFDTYVKRGMKPLAQIGFMPEALSTKPFPYQHKWKPGVRYDEILTGWAYPPKDYKKNGEIWYMNGLNIV</sequence>
<comment type="similarity">
    <text evidence="1">Belongs to the glycosyl hydrolase 39 family.</text>
</comment>
<evidence type="ECO:0000256" key="3">
    <source>
        <dbReference type="ARBA" id="ARBA00023295"/>
    </source>
</evidence>
<dbReference type="SUPFAM" id="SSF51445">
    <property type="entry name" value="(Trans)glycosidases"/>
    <property type="match status" value="1"/>
</dbReference>
<gene>
    <name evidence="5" type="ORF">ABEG20_11205</name>
</gene>
<feature type="domain" description="Glycosyl hydrolases family 39 N-terminal catalytic" evidence="4">
    <location>
        <begin position="27"/>
        <end position="141"/>
    </location>
</feature>
<dbReference type="Gene3D" id="3.20.20.80">
    <property type="entry name" value="Glycosidases"/>
    <property type="match status" value="1"/>
</dbReference>
<organism evidence="5">
    <name type="scientific">Pedobacter sp. KACC 23697</name>
    <dbReference type="NCBI Taxonomy" id="3149230"/>
    <lineage>
        <taxon>Bacteria</taxon>
        <taxon>Pseudomonadati</taxon>
        <taxon>Bacteroidota</taxon>
        <taxon>Sphingobacteriia</taxon>
        <taxon>Sphingobacteriales</taxon>
        <taxon>Sphingobacteriaceae</taxon>
        <taxon>Pedobacter</taxon>
    </lineage>
</organism>
<accession>A0AAU7K0J0</accession>
<evidence type="ECO:0000313" key="5">
    <source>
        <dbReference type="EMBL" id="XBO45859.1"/>
    </source>
</evidence>
<evidence type="ECO:0000256" key="2">
    <source>
        <dbReference type="ARBA" id="ARBA00022801"/>
    </source>
</evidence>
<keyword evidence="2" id="KW-0378">Hydrolase</keyword>
<keyword evidence="3" id="KW-0326">Glycosidase</keyword>
<name>A0AAU7K0J0_9SPHI</name>
<dbReference type="GO" id="GO:0016798">
    <property type="term" value="F:hydrolase activity, acting on glycosyl bonds"/>
    <property type="evidence" value="ECO:0007669"/>
    <property type="project" value="UniProtKB-KW"/>
</dbReference>
<evidence type="ECO:0000256" key="1">
    <source>
        <dbReference type="ARBA" id="ARBA00008875"/>
    </source>
</evidence>
<evidence type="ECO:0000259" key="4">
    <source>
        <dbReference type="Pfam" id="PF01229"/>
    </source>
</evidence>
<dbReference type="EMBL" id="CP157485">
    <property type="protein sequence ID" value="XBO45859.1"/>
    <property type="molecule type" value="Genomic_DNA"/>
</dbReference>
<reference evidence="5" key="1">
    <citation type="submission" date="2024-05" db="EMBL/GenBank/DDBJ databases">
        <authorList>
            <person name="Kim S."/>
            <person name="Heo J."/>
            <person name="Choi H."/>
            <person name="Choi Y."/>
            <person name="Kwon S.-W."/>
            <person name="Kim Y."/>
        </authorList>
    </citation>
    <scope>NUCLEOTIDE SEQUENCE</scope>
    <source>
        <strain evidence="5">KACC 23697</strain>
    </source>
</reference>
<dbReference type="InterPro" id="IPR017853">
    <property type="entry name" value="GH"/>
</dbReference>
<dbReference type="Pfam" id="PF01229">
    <property type="entry name" value="Glyco_hydro_39"/>
    <property type="match status" value="1"/>
</dbReference>
<dbReference type="RefSeq" id="WP_406823440.1">
    <property type="nucleotide sequence ID" value="NZ_CP157485.1"/>
</dbReference>
<protein>
    <recommendedName>
        <fullName evidence="4">Glycosyl hydrolases family 39 N-terminal catalytic domain-containing protein</fullName>
    </recommendedName>
</protein>
<proteinExistence type="inferred from homology"/>